<evidence type="ECO:0000313" key="1">
    <source>
        <dbReference type="EMBL" id="ODH43974.1"/>
    </source>
</evidence>
<dbReference type="AlphaFoldDB" id="A0A1D2JMV1"/>
<accession>A0A1D2JMV1</accession>
<comment type="caution">
    <text evidence="1">The sequence shown here is derived from an EMBL/GenBank/DDBJ whole genome shotgun (WGS) entry which is preliminary data.</text>
</comment>
<organism evidence="1 2">
    <name type="scientific">Paracoccidioides brasiliensis</name>
    <dbReference type="NCBI Taxonomy" id="121759"/>
    <lineage>
        <taxon>Eukaryota</taxon>
        <taxon>Fungi</taxon>
        <taxon>Dikarya</taxon>
        <taxon>Ascomycota</taxon>
        <taxon>Pezizomycotina</taxon>
        <taxon>Eurotiomycetes</taxon>
        <taxon>Eurotiomycetidae</taxon>
        <taxon>Onygenales</taxon>
        <taxon>Ajellomycetaceae</taxon>
        <taxon>Paracoccidioides</taxon>
    </lineage>
</organism>
<reference evidence="1 2" key="1">
    <citation type="submission" date="2016-06" db="EMBL/GenBank/DDBJ databases">
        <authorList>
            <person name="Kjaerup R.B."/>
            <person name="Dalgaard T.S."/>
            <person name="Juul-Madsen H.R."/>
        </authorList>
    </citation>
    <scope>NUCLEOTIDE SEQUENCE [LARGE SCALE GENOMIC DNA]</scope>
    <source>
        <strain evidence="1 2">Pb300</strain>
    </source>
</reference>
<protein>
    <submittedName>
        <fullName evidence="1">Uncharacterized protein</fullName>
    </submittedName>
</protein>
<gene>
    <name evidence="1" type="ORF">ACO22_00946</name>
</gene>
<evidence type="ECO:0000313" key="2">
    <source>
        <dbReference type="Proteomes" id="UP000242814"/>
    </source>
</evidence>
<dbReference type="VEuPathDB" id="FungiDB:PABG_11270"/>
<proteinExistence type="predicted"/>
<name>A0A1D2JMV1_PARBR</name>
<dbReference type="VEuPathDB" id="FungiDB:PADG_11761"/>
<sequence length="248" mass="27457">MCQNWTAQRGGMQGWRWDGCFSRWMPKQNAVPTFVSRGDIYVGKQGIVTWNVRAPYQILCRAENVLNGFLPSGFHGARSRRGPTSQHRSMAHLHFRSYCLNAAAVEYQTGHALQNVPSFTTSRHESYSVGRRNRTLKCRSYWCIGEGSCDSNHLELEERLLLGISTPTSCKIAGTPVIQEGQTMNVHEDGFSAEAHGNNIAIFFLLLGIHSVSSLGGVSGRTDQLPRQSCSLHSRSLSTISRPDCGLG</sequence>
<dbReference type="Proteomes" id="UP000242814">
    <property type="component" value="Unassembled WGS sequence"/>
</dbReference>
<dbReference type="EMBL" id="LZYO01000021">
    <property type="protein sequence ID" value="ODH43974.1"/>
    <property type="molecule type" value="Genomic_DNA"/>
</dbReference>